<dbReference type="InterPro" id="IPR016135">
    <property type="entry name" value="UBQ-conjugating_enzyme/RWD"/>
</dbReference>
<dbReference type="EMBL" id="CAJNOW010010610">
    <property type="protein sequence ID" value="CAF1583205.1"/>
    <property type="molecule type" value="Genomic_DNA"/>
</dbReference>
<sequence>MASGSAPGAPSRQTLRIQRNLQELTDNPLPFVYALNLTTGEDNINQMTGVLIGPDDSLYAGGHFRFLIRYPPEYPFKPPDFYFTTAICHPNIDSKTGTTCNDQLNATWAPAITLSKVLVEMRALLERPNYEVPVEGDNLEAMMQTIEDIYEEQIVSQIIDNLNKNYSTELAELVDMTFGSKPEAELQRLSMAEVISVGTFGLRLLCNYHRWEEAEKNDRMFNEHTDATTRIFTIPFPNQPNSKEELFSAIDKMINEAKESYFKGFD</sequence>
<dbReference type="Proteomes" id="UP000663834">
    <property type="component" value="Unassembled WGS sequence"/>
</dbReference>
<evidence type="ECO:0000259" key="1">
    <source>
        <dbReference type="PROSITE" id="PS50127"/>
    </source>
</evidence>
<dbReference type="CDD" id="cd00195">
    <property type="entry name" value="UBCc_UEV"/>
    <property type="match status" value="1"/>
</dbReference>
<comment type="caution">
    <text evidence="2">The sequence shown here is derived from an EMBL/GenBank/DDBJ whole genome shotgun (WGS) entry which is preliminary data.</text>
</comment>
<evidence type="ECO:0000313" key="2">
    <source>
        <dbReference type="EMBL" id="CAF1583205.1"/>
    </source>
</evidence>
<gene>
    <name evidence="2" type="ORF">KQP761_LOCUS20370</name>
</gene>
<dbReference type="Pfam" id="PF00179">
    <property type="entry name" value="UQ_con"/>
    <property type="match status" value="1"/>
</dbReference>
<organism evidence="2 3">
    <name type="scientific">Rotaria magnacalcarata</name>
    <dbReference type="NCBI Taxonomy" id="392030"/>
    <lineage>
        <taxon>Eukaryota</taxon>
        <taxon>Metazoa</taxon>
        <taxon>Spiralia</taxon>
        <taxon>Gnathifera</taxon>
        <taxon>Rotifera</taxon>
        <taxon>Eurotatoria</taxon>
        <taxon>Bdelloidea</taxon>
        <taxon>Philodinida</taxon>
        <taxon>Philodinidae</taxon>
        <taxon>Rotaria</taxon>
    </lineage>
</organism>
<evidence type="ECO:0000313" key="3">
    <source>
        <dbReference type="Proteomes" id="UP000663834"/>
    </source>
</evidence>
<proteinExistence type="predicted"/>
<accession>A0A815ZCH0</accession>
<dbReference type="SUPFAM" id="SSF54495">
    <property type="entry name" value="UBC-like"/>
    <property type="match status" value="1"/>
</dbReference>
<dbReference type="InterPro" id="IPR000608">
    <property type="entry name" value="UBC"/>
</dbReference>
<dbReference type="PROSITE" id="PS50127">
    <property type="entry name" value="UBC_2"/>
    <property type="match status" value="1"/>
</dbReference>
<dbReference type="InterPro" id="IPR050113">
    <property type="entry name" value="Ub_conjugating_enzyme"/>
</dbReference>
<dbReference type="OrthoDB" id="10003565at2759"/>
<dbReference type="Gene3D" id="3.10.110.10">
    <property type="entry name" value="Ubiquitin Conjugating Enzyme"/>
    <property type="match status" value="1"/>
</dbReference>
<protein>
    <recommendedName>
        <fullName evidence="1">UBC core domain-containing protein</fullName>
    </recommendedName>
</protein>
<dbReference type="SMART" id="SM00212">
    <property type="entry name" value="UBCc"/>
    <property type="match status" value="1"/>
</dbReference>
<feature type="domain" description="UBC core" evidence="1">
    <location>
        <begin position="12"/>
        <end position="163"/>
    </location>
</feature>
<name>A0A815ZCH0_9BILA</name>
<dbReference type="PANTHER" id="PTHR24067">
    <property type="entry name" value="UBIQUITIN-CONJUGATING ENZYME E2"/>
    <property type="match status" value="1"/>
</dbReference>
<reference evidence="2" key="1">
    <citation type="submission" date="2021-02" db="EMBL/GenBank/DDBJ databases">
        <authorList>
            <person name="Nowell W R."/>
        </authorList>
    </citation>
    <scope>NUCLEOTIDE SEQUENCE</scope>
</reference>
<dbReference type="AlphaFoldDB" id="A0A815ZCH0"/>